<dbReference type="InterPro" id="IPR017896">
    <property type="entry name" value="4Fe4S_Fe-S-bd"/>
</dbReference>
<gene>
    <name evidence="5" type="ORF">CLORAM_02740</name>
</gene>
<comment type="caution">
    <text evidence="5">The sequence shown here is derived from an EMBL/GenBank/DDBJ whole genome shotgun (WGS) entry which is preliminary data.</text>
</comment>
<dbReference type="EMBL" id="ABFX02000008">
    <property type="protein sequence ID" value="EDS17944.1"/>
    <property type="molecule type" value="Genomic_DNA"/>
</dbReference>
<dbReference type="InterPro" id="IPR036812">
    <property type="entry name" value="NAD(P)_OxRdtase_dom_sf"/>
</dbReference>
<keyword evidence="6" id="KW-1185">Reference proteome</keyword>
<dbReference type="GO" id="GO:0016491">
    <property type="term" value="F:oxidoreductase activity"/>
    <property type="evidence" value="ECO:0007669"/>
    <property type="project" value="InterPro"/>
</dbReference>
<dbReference type="InterPro" id="IPR017900">
    <property type="entry name" value="4Fe4S_Fe_S_CS"/>
</dbReference>
<dbReference type="Gene3D" id="3.20.20.100">
    <property type="entry name" value="NADP-dependent oxidoreductase domain"/>
    <property type="match status" value="1"/>
</dbReference>
<protein>
    <submittedName>
        <fullName evidence="5">Oxidoreductase, aldo/keto reductase family protein</fullName>
    </submittedName>
</protein>
<dbReference type="InterPro" id="IPR053135">
    <property type="entry name" value="AKR2_Oxidoreductase"/>
</dbReference>
<dbReference type="InterPro" id="IPR023210">
    <property type="entry name" value="NADP_OxRdtase_dom"/>
</dbReference>
<dbReference type="Pfam" id="PF13534">
    <property type="entry name" value="Fer4_17"/>
    <property type="match status" value="1"/>
</dbReference>
<dbReference type="SUPFAM" id="SSF46548">
    <property type="entry name" value="alpha-helical ferredoxin"/>
    <property type="match status" value="1"/>
</dbReference>
<evidence type="ECO:0000259" key="4">
    <source>
        <dbReference type="PROSITE" id="PS51379"/>
    </source>
</evidence>
<reference evidence="5" key="1">
    <citation type="submission" date="2007-11" db="EMBL/GenBank/DDBJ databases">
        <authorList>
            <person name="Fulton L."/>
            <person name="Clifton S."/>
            <person name="Fulton B."/>
            <person name="Xu J."/>
            <person name="Minx P."/>
            <person name="Pepin K.H."/>
            <person name="Johnson M."/>
            <person name="Thiruvilangam P."/>
            <person name="Bhonagiri V."/>
            <person name="Nash W.E."/>
            <person name="Mardis E.R."/>
            <person name="Wilson R.K."/>
        </authorList>
    </citation>
    <scope>NUCLEOTIDE SEQUENCE [LARGE SCALE GENOMIC DNA]</scope>
    <source>
        <strain evidence="5">DSM 1402</strain>
    </source>
</reference>
<dbReference type="PROSITE" id="PS51379">
    <property type="entry name" value="4FE4S_FER_2"/>
    <property type="match status" value="1"/>
</dbReference>
<keyword evidence="2" id="KW-0408">Iron</keyword>
<accession>B0N806</accession>
<dbReference type="PROSITE" id="PS00198">
    <property type="entry name" value="4FE4S_FER_1"/>
    <property type="match status" value="1"/>
</dbReference>
<dbReference type="eggNOG" id="COG1453">
    <property type="taxonomic scope" value="Bacteria"/>
</dbReference>
<dbReference type="PANTHER" id="PTHR43312:SF1">
    <property type="entry name" value="NADP-DEPENDENT OXIDOREDUCTASE DOMAIN-CONTAINING PROTEIN"/>
    <property type="match status" value="1"/>
</dbReference>
<dbReference type="SUPFAM" id="SSF51430">
    <property type="entry name" value="NAD(P)-linked oxidoreductase"/>
    <property type="match status" value="1"/>
</dbReference>
<dbReference type="HOGENOM" id="CLU_023205_3_1_9"/>
<proteinExistence type="predicted"/>
<evidence type="ECO:0000256" key="1">
    <source>
        <dbReference type="ARBA" id="ARBA00022723"/>
    </source>
</evidence>
<evidence type="ECO:0000313" key="5">
    <source>
        <dbReference type="EMBL" id="EDS17944.1"/>
    </source>
</evidence>
<evidence type="ECO:0000313" key="6">
    <source>
        <dbReference type="Proteomes" id="UP000005798"/>
    </source>
</evidence>
<keyword evidence="3" id="KW-0411">Iron-sulfur</keyword>
<dbReference type="Proteomes" id="UP000005798">
    <property type="component" value="Unassembled WGS sequence"/>
</dbReference>
<reference evidence="5" key="2">
    <citation type="submission" date="2014-06" db="EMBL/GenBank/DDBJ databases">
        <title>Draft genome sequence of Clostridium ramosum(DSM 1402).</title>
        <authorList>
            <person name="Sudarsanam P."/>
            <person name="Ley R."/>
            <person name="Guruge J."/>
            <person name="Turnbaugh P.J."/>
            <person name="Mahowald M."/>
            <person name="Liep D."/>
            <person name="Gordon J."/>
        </authorList>
    </citation>
    <scope>NUCLEOTIDE SEQUENCE</scope>
    <source>
        <strain evidence="5">DSM 1402</strain>
    </source>
</reference>
<dbReference type="GO" id="GO:0051536">
    <property type="term" value="F:iron-sulfur cluster binding"/>
    <property type="evidence" value="ECO:0007669"/>
    <property type="project" value="UniProtKB-KW"/>
</dbReference>
<dbReference type="Pfam" id="PF00248">
    <property type="entry name" value="Aldo_ket_red"/>
    <property type="match status" value="1"/>
</dbReference>
<dbReference type="CDD" id="cd19100">
    <property type="entry name" value="AKR_unchar"/>
    <property type="match status" value="1"/>
</dbReference>
<dbReference type="InterPro" id="IPR020471">
    <property type="entry name" value="AKR"/>
</dbReference>
<dbReference type="PRINTS" id="PR00069">
    <property type="entry name" value="ALDKETRDTASE"/>
</dbReference>
<name>B0N806_9FIRM</name>
<organism evidence="5 6">
    <name type="scientific">Thomasclavelia ramosa DSM 1402</name>
    <dbReference type="NCBI Taxonomy" id="445974"/>
    <lineage>
        <taxon>Bacteria</taxon>
        <taxon>Bacillati</taxon>
        <taxon>Bacillota</taxon>
        <taxon>Erysipelotrichia</taxon>
        <taxon>Erysipelotrichales</taxon>
        <taxon>Coprobacillaceae</taxon>
        <taxon>Thomasclavelia</taxon>
    </lineage>
</organism>
<feature type="domain" description="4Fe-4S ferredoxin-type" evidence="4">
    <location>
        <begin position="296"/>
        <end position="326"/>
    </location>
</feature>
<dbReference type="PANTHER" id="PTHR43312">
    <property type="entry name" value="D-THREO-ALDOSE 1-DEHYDROGENASE"/>
    <property type="match status" value="1"/>
</dbReference>
<keyword evidence="1" id="KW-0479">Metal-binding</keyword>
<dbReference type="AlphaFoldDB" id="B0N806"/>
<dbReference type="GO" id="GO:0046872">
    <property type="term" value="F:metal ion binding"/>
    <property type="evidence" value="ECO:0007669"/>
    <property type="project" value="UniProtKB-KW"/>
</dbReference>
<evidence type="ECO:0000256" key="3">
    <source>
        <dbReference type="ARBA" id="ARBA00023014"/>
    </source>
</evidence>
<sequence length="338" mass="38559">MKMETVRLGRTNIVVNRNGFGALPVQRVNMEEAKVILKKAYDNGITFFDSARAYSDSEEKIGEALSEVRQKIYISTKTMATTVTDFWKDLETSLSLLKTDYIDIYQFHNPSFCPKPGDGSGLYEAMLEAKKQGKIRYIGLTNHRLHVAREAVECGLYDTLQFPFSYLASKKEEELVDLCKEKDVGFICMKALSGGLIDRSDAAYAYLAQFDNTLPIWGIQKESELDEFIEYNDNPPIMSEEIKAIIAHDQKELSGEFCRGCGYCMPCPMGIEINQCARMSLMLRRAPSAGWLSEHWQEEMKKIENCINCGKCMSHCPYGLNTPELLKKNYEDYKTFFK</sequence>
<evidence type="ECO:0000256" key="2">
    <source>
        <dbReference type="ARBA" id="ARBA00023004"/>
    </source>
</evidence>